<organism evidence="3 4">
    <name type="scientific">Microvirga subterranea</name>
    <dbReference type="NCBI Taxonomy" id="186651"/>
    <lineage>
        <taxon>Bacteria</taxon>
        <taxon>Pseudomonadati</taxon>
        <taxon>Pseudomonadota</taxon>
        <taxon>Alphaproteobacteria</taxon>
        <taxon>Hyphomicrobiales</taxon>
        <taxon>Methylobacteriaceae</taxon>
        <taxon>Microvirga</taxon>
    </lineage>
</organism>
<dbReference type="PANTHER" id="PTHR43861:SF5">
    <property type="entry name" value="BLL5978 PROTEIN"/>
    <property type="match status" value="1"/>
</dbReference>
<dbReference type="OrthoDB" id="9815644at2"/>
<evidence type="ECO:0000259" key="2">
    <source>
        <dbReference type="Pfam" id="PF08484"/>
    </source>
</evidence>
<keyword evidence="3" id="KW-0808">Transferase</keyword>
<comment type="caution">
    <text evidence="3">The sequence shown here is derived from an EMBL/GenBank/DDBJ whole genome shotgun (WGS) entry which is preliminary data.</text>
</comment>
<sequence>MTEDHPACLGCGAPLTRSLIDLGVQPLANSYVPLHAVGHAEPKYPLHARVCDACLLVQVEKVVPPEEIFSDYAYFSSYSDSWVAHVKSYVEMVIQRFALNATSKVIEIASNDGYLLQHVVHAGIPCLGVEPAENVAKAAWAKGVPTDVSFFGRATAERLVEQGHAADLVICKNVLAHVPDINDFVAGIAILLKPEAVHTVEFPHLLNLIEKTQFDTIYHEHFSYLSLLAVIRLFARHGLRVFDVEEMPTHGGSLRVFACRDGASHARTGSVDRVLDRERSAALDRPEGYSGFEARVKRVREEFTSYLDAARSKGRTILGYGAAAKGNTFLNYCGVTADQIAFVVDRNPVKQNTLLPGSRIPVLAPEALDAAQPADIVILPWNIRDEVAGQLVYLRDRGARFITAIPALSILDCDASANSHNHTAFGS</sequence>
<dbReference type="Gene3D" id="6.10.250.3100">
    <property type="match status" value="1"/>
</dbReference>
<protein>
    <submittedName>
        <fullName evidence="3">Methyltransferase family protein</fullName>
    </submittedName>
</protein>
<dbReference type="Pfam" id="PF13489">
    <property type="entry name" value="Methyltransf_23"/>
    <property type="match status" value="1"/>
</dbReference>
<dbReference type="AlphaFoldDB" id="A0A370HE40"/>
<dbReference type="Proteomes" id="UP000254925">
    <property type="component" value="Unassembled WGS sequence"/>
</dbReference>
<dbReference type="SUPFAM" id="SSF53335">
    <property type="entry name" value="S-adenosyl-L-methionine-dependent methyltransferases"/>
    <property type="match status" value="1"/>
</dbReference>
<dbReference type="GO" id="GO:0008168">
    <property type="term" value="F:methyltransferase activity"/>
    <property type="evidence" value="ECO:0007669"/>
    <property type="project" value="UniProtKB-KW"/>
</dbReference>
<dbReference type="InterPro" id="IPR029063">
    <property type="entry name" value="SAM-dependent_MTases_sf"/>
</dbReference>
<evidence type="ECO:0000259" key="1">
    <source>
        <dbReference type="Pfam" id="PF08421"/>
    </source>
</evidence>
<dbReference type="Gene3D" id="3.40.50.150">
    <property type="entry name" value="Vaccinia Virus protein VP39"/>
    <property type="match status" value="1"/>
</dbReference>
<name>A0A370HE40_9HYPH</name>
<dbReference type="EMBL" id="QQBB01000011">
    <property type="protein sequence ID" value="RDI54841.1"/>
    <property type="molecule type" value="Genomic_DNA"/>
</dbReference>
<dbReference type="Gene3D" id="3.40.50.720">
    <property type="entry name" value="NAD(P)-binding Rossmann-like Domain"/>
    <property type="match status" value="1"/>
</dbReference>
<accession>A0A370HE40</accession>
<reference evidence="3 4" key="1">
    <citation type="submission" date="2018-07" db="EMBL/GenBank/DDBJ databases">
        <title>Genomic Encyclopedia of Type Strains, Phase IV (KMG-IV): sequencing the most valuable type-strain genomes for metagenomic binning, comparative biology and taxonomic classification.</title>
        <authorList>
            <person name="Goeker M."/>
        </authorList>
    </citation>
    <scope>NUCLEOTIDE SEQUENCE [LARGE SCALE GENOMIC DNA]</scope>
    <source>
        <strain evidence="3 4">DSM 14364</strain>
    </source>
</reference>
<keyword evidence="4" id="KW-1185">Reference proteome</keyword>
<evidence type="ECO:0000313" key="4">
    <source>
        <dbReference type="Proteomes" id="UP000254925"/>
    </source>
</evidence>
<gene>
    <name evidence="3" type="ORF">DES45_11117</name>
</gene>
<dbReference type="RefSeq" id="WP_114772312.1">
    <property type="nucleotide sequence ID" value="NZ_QQBB01000011.1"/>
</dbReference>
<dbReference type="Pfam" id="PF08421">
    <property type="entry name" value="Methyltransf_13"/>
    <property type="match status" value="1"/>
</dbReference>
<feature type="domain" description="C-methyltransferase" evidence="2">
    <location>
        <begin position="248"/>
        <end position="406"/>
    </location>
</feature>
<evidence type="ECO:0000313" key="3">
    <source>
        <dbReference type="EMBL" id="RDI54841.1"/>
    </source>
</evidence>
<dbReference type="InterPro" id="IPR013691">
    <property type="entry name" value="MeTrfase_14"/>
</dbReference>
<keyword evidence="3" id="KW-0489">Methyltransferase</keyword>
<feature type="domain" description="Methyltransferase putative zinc binding" evidence="1">
    <location>
        <begin position="8"/>
        <end position="69"/>
    </location>
</feature>
<dbReference type="InterPro" id="IPR038576">
    <property type="entry name" value="Methyltransf_Zn-bd_dom_put_sf"/>
</dbReference>
<dbReference type="PANTHER" id="PTHR43861">
    <property type="entry name" value="TRANS-ACONITATE 2-METHYLTRANSFERASE-RELATED"/>
    <property type="match status" value="1"/>
</dbReference>
<dbReference type="GO" id="GO:0032259">
    <property type="term" value="P:methylation"/>
    <property type="evidence" value="ECO:0007669"/>
    <property type="project" value="UniProtKB-KW"/>
</dbReference>
<dbReference type="Pfam" id="PF08484">
    <property type="entry name" value="Methyltransf_14"/>
    <property type="match status" value="1"/>
</dbReference>
<dbReference type="Gene3D" id="6.20.50.110">
    <property type="entry name" value="Methyltransferase, zinc-binding domain"/>
    <property type="match status" value="1"/>
</dbReference>
<dbReference type="InterPro" id="IPR013630">
    <property type="entry name" value="Methyltransf_Zn-bd_dom_put"/>
</dbReference>
<proteinExistence type="predicted"/>